<accession>A0A2U3KWS9</accession>
<dbReference type="AlphaFoldDB" id="A0A2U3KWS9"/>
<gene>
    <name evidence="1" type="ORF">SBA1_520002</name>
</gene>
<sequence>MRFVLYVTGVTALFLLKPQPCCTSEPGMEGGLTIAYCIHKMNQCFVPGAIGTRTNA</sequence>
<name>A0A2U3KWS9_9BACT</name>
<reference evidence="2" key="1">
    <citation type="submission" date="2018-02" db="EMBL/GenBank/DDBJ databases">
        <authorList>
            <person name="Hausmann B."/>
        </authorList>
    </citation>
    <scope>NUCLEOTIDE SEQUENCE [LARGE SCALE GENOMIC DNA]</scope>
    <source>
        <strain evidence="2">Peat soil MAG SbA1</strain>
    </source>
</reference>
<dbReference type="Proteomes" id="UP000238701">
    <property type="component" value="Unassembled WGS sequence"/>
</dbReference>
<evidence type="ECO:0000313" key="1">
    <source>
        <dbReference type="EMBL" id="SPF44146.1"/>
    </source>
</evidence>
<dbReference type="EMBL" id="OMOD01000147">
    <property type="protein sequence ID" value="SPF44146.1"/>
    <property type="molecule type" value="Genomic_DNA"/>
</dbReference>
<protein>
    <submittedName>
        <fullName evidence="1">Uncharacterized protein</fullName>
    </submittedName>
</protein>
<organism evidence="1 2">
    <name type="scientific">Candidatus Sulfotelmatobacter kueseliae</name>
    <dbReference type="NCBI Taxonomy" id="2042962"/>
    <lineage>
        <taxon>Bacteria</taxon>
        <taxon>Pseudomonadati</taxon>
        <taxon>Acidobacteriota</taxon>
        <taxon>Terriglobia</taxon>
        <taxon>Terriglobales</taxon>
        <taxon>Candidatus Korobacteraceae</taxon>
        <taxon>Candidatus Sulfotelmatobacter</taxon>
    </lineage>
</organism>
<evidence type="ECO:0000313" key="2">
    <source>
        <dbReference type="Proteomes" id="UP000238701"/>
    </source>
</evidence>
<proteinExistence type="predicted"/>